<dbReference type="PANTHER" id="PTHR45138">
    <property type="entry name" value="REGULATORY COMPONENTS OF SENSORY TRANSDUCTION SYSTEM"/>
    <property type="match status" value="1"/>
</dbReference>
<dbReference type="SUPFAM" id="SSF55073">
    <property type="entry name" value="Nucleotide cyclase"/>
    <property type="match status" value="1"/>
</dbReference>
<feature type="transmembrane region" description="Helical" evidence="1">
    <location>
        <begin position="93"/>
        <end position="111"/>
    </location>
</feature>
<organism evidence="3 4">
    <name type="scientific">Caryophanon latum</name>
    <dbReference type="NCBI Taxonomy" id="33977"/>
    <lineage>
        <taxon>Bacteria</taxon>
        <taxon>Bacillati</taxon>
        <taxon>Bacillota</taxon>
        <taxon>Bacilli</taxon>
        <taxon>Bacillales</taxon>
        <taxon>Caryophanaceae</taxon>
        <taxon>Caryophanon</taxon>
    </lineage>
</organism>
<dbReference type="RefSeq" id="WP_066464467.1">
    <property type="nucleotide sequence ID" value="NZ_MATO01000035.1"/>
</dbReference>
<dbReference type="GO" id="GO:1902201">
    <property type="term" value="P:negative regulation of bacterial-type flagellum-dependent cell motility"/>
    <property type="evidence" value="ECO:0007669"/>
    <property type="project" value="TreeGrafter"/>
</dbReference>
<dbReference type="PROSITE" id="PS50887">
    <property type="entry name" value="GGDEF"/>
    <property type="match status" value="1"/>
</dbReference>
<feature type="transmembrane region" description="Helical" evidence="1">
    <location>
        <begin position="117"/>
        <end position="136"/>
    </location>
</feature>
<feature type="transmembrane region" description="Helical" evidence="1">
    <location>
        <begin position="141"/>
        <end position="159"/>
    </location>
</feature>
<dbReference type="PANTHER" id="PTHR45138:SF9">
    <property type="entry name" value="DIGUANYLATE CYCLASE DGCM-RELATED"/>
    <property type="match status" value="1"/>
</dbReference>
<evidence type="ECO:0000313" key="4">
    <source>
        <dbReference type="Proteomes" id="UP000093482"/>
    </source>
</evidence>
<dbReference type="GO" id="GO:0052621">
    <property type="term" value="F:diguanylate cyclase activity"/>
    <property type="evidence" value="ECO:0007669"/>
    <property type="project" value="TreeGrafter"/>
</dbReference>
<dbReference type="InterPro" id="IPR029787">
    <property type="entry name" value="Nucleotide_cyclase"/>
</dbReference>
<dbReference type="EMBL" id="MATO01000035">
    <property type="protein sequence ID" value="OCS90609.1"/>
    <property type="molecule type" value="Genomic_DNA"/>
</dbReference>
<reference evidence="3 4" key="1">
    <citation type="submission" date="2016-07" db="EMBL/GenBank/DDBJ databases">
        <title>Caryophanon latum genome sequencing.</title>
        <authorList>
            <person name="Verma A."/>
            <person name="Pal Y."/>
            <person name="Krishnamurthi S."/>
        </authorList>
    </citation>
    <scope>NUCLEOTIDE SEQUENCE [LARGE SCALE GENOMIC DNA]</scope>
    <source>
        <strain evidence="3 4">DSM 14151</strain>
    </source>
</reference>
<feature type="transmembrane region" description="Helical" evidence="1">
    <location>
        <begin position="57"/>
        <end position="81"/>
    </location>
</feature>
<dbReference type="AlphaFoldDB" id="A0A1C0YTX8"/>
<evidence type="ECO:0000256" key="1">
    <source>
        <dbReference type="SAM" id="Phobius"/>
    </source>
</evidence>
<dbReference type="Proteomes" id="UP000093482">
    <property type="component" value="Unassembled WGS sequence"/>
</dbReference>
<dbReference type="CDD" id="cd01949">
    <property type="entry name" value="GGDEF"/>
    <property type="match status" value="1"/>
</dbReference>
<keyword evidence="4" id="KW-1185">Reference proteome</keyword>
<dbReference type="GO" id="GO:0005886">
    <property type="term" value="C:plasma membrane"/>
    <property type="evidence" value="ECO:0007669"/>
    <property type="project" value="TreeGrafter"/>
</dbReference>
<evidence type="ECO:0000259" key="2">
    <source>
        <dbReference type="PROSITE" id="PS50887"/>
    </source>
</evidence>
<keyword evidence="1" id="KW-1133">Transmembrane helix</keyword>
<feature type="transmembrane region" description="Helical" evidence="1">
    <location>
        <begin position="31"/>
        <end position="51"/>
    </location>
</feature>
<dbReference type="Gene3D" id="3.30.70.270">
    <property type="match status" value="1"/>
</dbReference>
<dbReference type="FunFam" id="3.30.70.270:FF:000001">
    <property type="entry name" value="Diguanylate cyclase domain protein"/>
    <property type="match status" value="1"/>
</dbReference>
<name>A0A1C0YTX8_9BACL</name>
<keyword evidence="1" id="KW-0812">Transmembrane</keyword>
<accession>A0A1C0YTX8</accession>
<dbReference type="InterPro" id="IPR050469">
    <property type="entry name" value="Diguanylate_Cyclase"/>
</dbReference>
<dbReference type="NCBIfam" id="TIGR00254">
    <property type="entry name" value="GGDEF"/>
    <property type="match status" value="1"/>
</dbReference>
<dbReference type="InterPro" id="IPR000160">
    <property type="entry name" value="GGDEF_dom"/>
</dbReference>
<feature type="transmembrane region" description="Helical" evidence="1">
    <location>
        <begin position="165"/>
        <end position="188"/>
    </location>
</feature>
<dbReference type="Pfam" id="PF00990">
    <property type="entry name" value="GGDEF"/>
    <property type="match status" value="1"/>
</dbReference>
<dbReference type="SMART" id="SM00267">
    <property type="entry name" value="GGDEF"/>
    <property type="match status" value="1"/>
</dbReference>
<dbReference type="GO" id="GO:0043709">
    <property type="term" value="P:cell adhesion involved in single-species biofilm formation"/>
    <property type="evidence" value="ECO:0007669"/>
    <property type="project" value="TreeGrafter"/>
</dbReference>
<dbReference type="InterPro" id="IPR043128">
    <property type="entry name" value="Rev_trsase/Diguanyl_cyclase"/>
</dbReference>
<protein>
    <recommendedName>
        <fullName evidence="2">GGDEF domain-containing protein</fullName>
    </recommendedName>
</protein>
<feature type="domain" description="GGDEF" evidence="2">
    <location>
        <begin position="246"/>
        <end position="382"/>
    </location>
</feature>
<sequence>MLQQYKLNDLQLHILHRRLTADNIERAKIDAYFVIVLESFMLIHSFLNYGLSFNLYIMLYISLLALAVVSLIVFALTKKIYNHPTRTAIQHRYLMFYYIFMLTWGAFVTLADQASSYGHVTAYLTNFLVTTVLFIVPKRTYILLHILPTTLLVVGLLIYQKDYAIMTGHCINVTIFFIFATLGARFLYGAQMKNLAQELLLKETNQEMETLNKHLASLVHHDELTRIPNRRGLYNFVTQFTAEQAKTAAVYVLDLDAFKRYNDFYGHLAGDQALKSVAQAIHRITSAPHQFAARFGGEEFVVVAFHATETEAAIIAENIFKAIEQLHIPHEASPYHNELSVSLGYTIGDIHDQHSLEQLIKAADDSLYHAKENGRNQIQATL</sequence>
<evidence type="ECO:0000313" key="3">
    <source>
        <dbReference type="EMBL" id="OCS90609.1"/>
    </source>
</evidence>
<comment type="caution">
    <text evidence="3">The sequence shown here is derived from an EMBL/GenBank/DDBJ whole genome shotgun (WGS) entry which is preliminary data.</text>
</comment>
<keyword evidence="1" id="KW-0472">Membrane</keyword>
<gene>
    <name evidence="3" type="ORF">A6K76_10695</name>
</gene>
<proteinExistence type="predicted"/>